<dbReference type="InterPro" id="IPR036397">
    <property type="entry name" value="RNaseH_sf"/>
</dbReference>
<keyword evidence="3" id="KW-1185">Reference proteome</keyword>
<comment type="caution">
    <text evidence="2">The sequence shown here is derived from an EMBL/GenBank/DDBJ whole genome shotgun (WGS) entry which is preliminary data.</text>
</comment>
<dbReference type="GO" id="GO:0004523">
    <property type="term" value="F:RNA-DNA hybrid ribonuclease activity"/>
    <property type="evidence" value="ECO:0007669"/>
    <property type="project" value="InterPro"/>
</dbReference>
<dbReference type="PANTHER" id="PTHR33332">
    <property type="entry name" value="REVERSE TRANSCRIPTASE DOMAIN-CONTAINING PROTEIN"/>
    <property type="match status" value="1"/>
</dbReference>
<gene>
    <name evidence="2" type="ORF">EVAR_70544_1</name>
</gene>
<dbReference type="GO" id="GO:0071897">
    <property type="term" value="P:DNA biosynthetic process"/>
    <property type="evidence" value="ECO:0007669"/>
    <property type="project" value="UniProtKB-ARBA"/>
</dbReference>
<dbReference type="PROSITE" id="PS50878">
    <property type="entry name" value="RT_POL"/>
    <property type="match status" value="1"/>
</dbReference>
<evidence type="ECO:0000313" key="3">
    <source>
        <dbReference type="Proteomes" id="UP000299102"/>
    </source>
</evidence>
<feature type="domain" description="Reverse transcriptase" evidence="1">
    <location>
        <begin position="1"/>
        <end position="226"/>
    </location>
</feature>
<dbReference type="AlphaFoldDB" id="A0A4C1TIY4"/>
<dbReference type="SUPFAM" id="SSF56672">
    <property type="entry name" value="DNA/RNA polymerases"/>
    <property type="match status" value="1"/>
</dbReference>
<dbReference type="Pfam" id="PF00075">
    <property type="entry name" value="RNase_H"/>
    <property type="match status" value="1"/>
</dbReference>
<dbReference type="GO" id="GO:0042575">
    <property type="term" value="C:DNA polymerase complex"/>
    <property type="evidence" value="ECO:0007669"/>
    <property type="project" value="UniProtKB-ARBA"/>
</dbReference>
<accession>A0A4C1TIY4</accession>
<dbReference type="InterPro" id="IPR002156">
    <property type="entry name" value="RNaseH_domain"/>
</dbReference>
<evidence type="ECO:0000313" key="2">
    <source>
        <dbReference type="EMBL" id="GBP14156.1"/>
    </source>
</evidence>
<protein>
    <submittedName>
        <fullName evidence="2">Retrovirus-related Pol polyprotein from type-1 retrotransposable element R1</fullName>
    </submittedName>
</protein>
<reference evidence="2 3" key="1">
    <citation type="journal article" date="2019" name="Commun. Biol.">
        <title>The bagworm genome reveals a unique fibroin gene that provides high tensile strength.</title>
        <authorList>
            <person name="Kono N."/>
            <person name="Nakamura H."/>
            <person name="Ohtoshi R."/>
            <person name="Tomita M."/>
            <person name="Numata K."/>
            <person name="Arakawa K."/>
        </authorList>
    </citation>
    <scope>NUCLEOTIDE SEQUENCE [LARGE SCALE GENOMIC DNA]</scope>
</reference>
<dbReference type="Gene3D" id="3.30.420.10">
    <property type="entry name" value="Ribonuclease H-like superfamily/Ribonuclease H"/>
    <property type="match status" value="1"/>
</dbReference>
<name>A0A4C1TIY4_EUMVA</name>
<dbReference type="Pfam" id="PF00078">
    <property type="entry name" value="RVT_1"/>
    <property type="match status" value="1"/>
</dbReference>
<organism evidence="2 3">
    <name type="scientific">Eumeta variegata</name>
    <name type="common">Bagworm moth</name>
    <name type="synonym">Eumeta japonica</name>
    <dbReference type="NCBI Taxonomy" id="151549"/>
    <lineage>
        <taxon>Eukaryota</taxon>
        <taxon>Metazoa</taxon>
        <taxon>Ecdysozoa</taxon>
        <taxon>Arthropoda</taxon>
        <taxon>Hexapoda</taxon>
        <taxon>Insecta</taxon>
        <taxon>Pterygota</taxon>
        <taxon>Neoptera</taxon>
        <taxon>Endopterygota</taxon>
        <taxon>Lepidoptera</taxon>
        <taxon>Glossata</taxon>
        <taxon>Ditrysia</taxon>
        <taxon>Tineoidea</taxon>
        <taxon>Psychidae</taxon>
        <taxon>Oiketicinae</taxon>
        <taxon>Eumeta</taxon>
    </lineage>
</organism>
<dbReference type="GO" id="GO:0003676">
    <property type="term" value="F:nucleic acid binding"/>
    <property type="evidence" value="ECO:0007669"/>
    <property type="project" value="InterPro"/>
</dbReference>
<sequence>MEKILDQHIRTVYLLASPIHAEQYAYQTGKSTETAIHRLATRIEKALEGMEIALCLSIDISGAFDNTTFRSIERAMIRKGIPRMIIAWTLNMLRSRIIIWEAGKERLTVRTTKGCPQGGVLSPLLWILVIDELLEILDDLGYEVQGFADDLIVIVRGKFESTIKDRMQLALDVTSEWCQEKELTINPNKTTLVPFTRRRNVHIGELKLGTVGIEQSEEMKYLGVILDRTLTWNKHLSYVTNKALRMAYACQGCMRQLGALRQPDVPTLKEGNLREHVRILEIFWDTPSLAVSERMNRKLSFSRNFKVVISDRESWRNDNVVVKQGSQLWFTDGSKLEDGSAGAGIVGPNFQRAVAMGKLPQYSRRSQAALKALTSYSFRSRLVWECYEILQALSLRNKLVLVWIPGHEGHEGNERADCLAKRGAVRPFIGPEPFCGVNNSFKDNIIRQWEERSLGDYWRALKGMRQAKRMLNPGRVKSDCILNLSRKDIRLYTGLITGHCRLNYHLKKLKLVNNDSCRLCKEGQETAEHILCECPAAYRRRTTYLGAGVLNPIDLSTLKPTAVTRFANSLGLGL</sequence>
<dbReference type="EMBL" id="BGZK01005459">
    <property type="protein sequence ID" value="GBP14156.1"/>
    <property type="molecule type" value="Genomic_DNA"/>
</dbReference>
<proteinExistence type="predicted"/>
<dbReference type="OrthoDB" id="5419617at2759"/>
<dbReference type="SUPFAM" id="SSF53098">
    <property type="entry name" value="Ribonuclease H-like"/>
    <property type="match status" value="1"/>
</dbReference>
<dbReference type="Proteomes" id="UP000299102">
    <property type="component" value="Unassembled WGS sequence"/>
</dbReference>
<dbReference type="InterPro" id="IPR000477">
    <property type="entry name" value="RT_dom"/>
</dbReference>
<dbReference type="CDD" id="cd09276">
    <property type="entry name" value="Rnase_HI_RT_non_LTR"/>
    <property type="match status" value="1"/>
</dbReference>
<evidence type="ECO:0000259" key="1">
    <source>
        <dbReference type="PROSITE" id="PS50878"/>
    </source>
</evidence>
<dbReference type="CDD" id="cd01650">
    <property type="entry name" value="RT_nLTR_like"/>
    <property type="match status" value="1"/>
</dbReference>
<dbReference type="InterPro" id="IPR012337">
    <property type="entry name" value="RNaseH-like_sf"/>
</dbReference>
<dbReference type="InterPro" id="IPR043502">
    <property type="entry name" value="DNA/RNA_pol_sf"/>
</dbReference>